<dbReference type="SMART" id="SM00257">
    <property type="entry name" value="LysM"/>
    <property type="match status" value="1"/>
</dbReference>
<gene>
    <name evidence="4" type="ORF">RND71_037251</name>
</gene>
<dbReference type="SUPFAM" id="SSF54106">
    <property type="entry name" value="LysM domain"/>
    <property type="match status" value="1"/>
</dbReference>
<dbReference type="AlphaFoldDB" id="A0AAE1R540"/>
<name>A0AAE1R540_9SOLA</name>
<dbReference type="InterPro" id="IPR018392">
    <property type="entry name" value="LysM"/>
</dbReference>
<dbReference type="PANTHER" id="PTHR34997">
    <property type="entry name" value="AM15"/>
    <property type="match status" value="1"/>
</dbReference>
<keyword evidence="1" id="KW-0147">Chitin-binding</keyword>
<dbReference type="EMBL" id="JAVYJV010000020">
    <property type="protein sequence ID" value="KAK4344157.1"/>
    <property type="molecule type" value="Genomic_DNA"/>
</dbReference>
<dbReference type="PANTHER" id="PTHR34997:SF1">
    <property type="entry name" value="PEPTIDOGLYCAN-BINDING LYSIN DOMAIN"/>
    <property type="match status" value="1"/>
</dbReference>
<evidence type="ECO:0000256" key="1">
    <source>
        <dbReference type="ARBA" id="ARBA00022669"/>
    </source>
</evidence>
<dbReference type="GO" id="GO:0008061">
    <property type="term" value="F:chitin binding"/>
    <property type="evidence" value="ECO:0007669"/>
    <property type="project" value="UniProtKB-KW"/>
</dbReference>
<dbReference type="InterPro" id="IPR052210">
    <property type="entry name" value="LysM1-like"/>
</dbReference>
<dbReference type="Pfam" id="PF01476">
    <property type="entry name" value="LysM"/>
    <property type="match status" value="1"/>
</dbReference>
<protein>
    <recommendedName>
        <fullName evidence="3">LysM domain-containing protein</fullName>
    </recommendedName>
</protein>
<comment type="caution">
    <text evidence="4">The sequence shown here is derived from an EMBL/GenBank/DDBJ whole genome shotgun (WGS) entry which is preliminary data.</text>
</comment>
<dbReference type="Proteomes" id="UP001291623">
    <property type="component" value="Unassembled WGS sequence"/>
</dbReference>
<evidence type="ECO:0000259" key="3">
    <source>
        <dbReference type="PROSITE" id="PS51782"/>
    </source>
</evidence>
<proteinExistence type="predicted"/>
<dbReference type="CDD" id="cd00118">
    <property type="entry name" value="LysM"/>
    <property type="match status" value="1"/>
</dbReference>
<evidence type="ECO:0000256" key="2">
    <source>
        <dbReference type="ARBA" id="ARBA00023026"/>
    </source>
</evidence>
<evidence type="ECO:0000313" key="5">
    <source>
        <dbReference type="Proteomes" id="UP001291623"/>
    </source>
</evidence>
<keyword evidence="5" id="KW-1185">Reference proteome</keyword>
<reference evidence="4" key="1">
    <citation type="submission" date="2023-12" db="EMBL/GenBank/DDBJ databases">
        <title>Genome assembly of Anisodus tanguticus.</title>
        <authorList>
            <person name="Wang Y.-J."/>
        </authorList>
    </citation>
    <scope>NUCLEOTIDE SEQUENCE</scope>
    <source>
        <strain evidence="4">KB-2021</strain>
        <tissue evidence="4">Leaf</tissue>
    </source>
</reference>
<accession>A0AAE1R540</accession>
<dbReference type="PROSITE" id="PS51782">
    <property type="entry name" value="LYSM"/>
    <property type="match status" value="1"/>
</dbReference>
<feature type="domain" description="LysM" evidence="3">
    <location>
        <begin position="90"/>
        <end position="134"/>
    </location>
</feature>
<evidence type="ECO:0000313" key="4">
    <source>
        <dbReference type="EMBL" id="KAK4344157.1"/>
    </source>
</evidence>
<sequence>MMNLNRVWMAATVALVNGHSGHGEKFKSDASDVRLFSGVLGFNLRGKYYVEKKRNKQTEESLRQVMYLMAVESRQIGIVGKNDANLVCNSVYGAKVGDTCSGVANGFKLTAVKFGVLNPNMNCDEIFVGQWLCIDGSA</sequence>
<dbReference type="Gene3D" id="3.10.350.10">
    <property type="entry name" value="LysM domain"/>
    <property type="match status" value="1"/>
</dbReference>
<organism evidence="4 5">
    <name type="scientific">Anisodus tanguticus</name>
    <dbReference type="NCBI Taxonomy" id="243964"/>
    <lineage>
        <taxon>Eukaryota</taxon>
        <taxon>Viridiplantae</taxon>
        <taxon>Streptophyta</taxon>
        <taxon>Embryophyta</taxon>
        <taxon>Tracheophyta</taxon>
        <taxon>Spermatophyta</taxon>
        <taxon>Magnoliopsida</taxon>
        <taxon>eudicotyledons</taxon>
        <taxon>Gunneridae</taxon>
        <taxon>Pentapetalae</taxon>
        <taxon>asterids</taxon>
        <taxon>lamiids</taxon>
        <taxon>Solanales</taxon>
        <taxon>Solanaceae</taxon>
        <taxon>Solanoideae</taxon>
        <taxon>Hyoscyameae</taxon>
        <taxon>Anisodus</taxon>
    </lineage>
</organism>
<dbReference type="InterPro" id="IPR036779">
    <property type="entry name" value="LysM_dom_sf"/>
</dbReference>
<keyword evidence="2" id="KW-0843">Virulence</keyword>